<dbReference type="Proteomes" id="UP001314796">
    <property type="component" value="Unassembled WGS sequence"/>
</dbReference>
<dbReference type="Pfam" id="PF04977">
    <property type="entry name" value="DivIC"/>
    <property type="match status" value="1"/>
</dbReference>
<dbReference type="InterPro" id="IPR007060">
    <property type="entry name" value="FtsL/DivIC"/>
</dbReference>
<feature type="coiled-coil region" evidence="1">
    <location>
        <begin position="36"/>
        <end position="70"/>
    </location>
</feature>
<keyword evidence="4" id="KW-1185">Reference proteome</keyword>
<gene>
    <name evidence="3" type="ORF">JOC73_001305</name>
</gene>
<keyword evidence="3" id="KW-0132">Cell division</keyword>
<organism evidence="3 4">
    <name type="scientific">Alkaliphilus hydrothermalis</name>
    <dbReference type="NCBI Taxonomy" id="1482730"/>
    <lineage>
        <taxon>Bacteria</taxon>
        <taxon>Bacillati</taxon>
        <taxon>Bacillota</taxon>
        <taxon>Clostridia</taxon>
        <taxon>Peptostreptococcales</taxon>
        <taxon>Natronincolaceae</taxon>
        <taxon>Alkaliphilus</taxon>
    </lineage>
</organism>
<comment type="caution">
    <text evidence="3">The sequence shown here is derived from an EMBL/GenBank/DDBJ whole genome shotgun (WGS) entry which is preliminary data.</text>
</comment>
<feature type="transmembrane region" description="Helical" evidence="2">
    <location>
        <begin position="12"/>
        <end position="30"/>
    </location>
</feature>
<protein>
    <submittedName>
        <fullName evidence="3">Cell division protein FtsB</fullName>
    </submittedName>
</protein>
<dbReference type="RefSeq" id="WP_204401333.1">
    <property type="nucleotide sequence ID" value="NZ_JAFBEE010000006.1"/>
</dbReference>
<dbReference type="GO" id="GO:0051301">
    <property type="term" value="P:cell division"/>
    <property type="evidence" value="ECO:0007669"/>
    <property type="project" value="UniProtKB-KW"/>
</dbReference>
<keyword evidence="2" id="KW-0472">Membrane</keyword>
<keyword evidence="2" id="KW-0812">Transmembrane</keyword>
<evidence type="ECO:0000313" key="4">
    <source>
        <dbReference type="Proteomes" id="UP001314796"/>
    </source>
</evidence>
<dbReference type="EMBL" id="JAFBEE010000006">
    <property type="protein sequence ID" value="MBM7614791.1"/>
    <property type="molecule type" value="Genomic_DNA"/>
</dbReference>
<name>A0ABS2NPB2_9FIRM</name>
<keyword evidence="3" id="KW-0131">Cell cycle</keyword>
<reference evidence="3 4" key="1">
    <citation type="submission" date="2021-01" db="EMBL/GenBank/DDBJ databases">
        <title>Genomic Encyclopedia of Type Strains, Phase IV (KMG-IV): sequencing the most valuable type-strain genomes for metagenomic binning, comparative biology and taxonomic classification.</title>
        <authorList>
            <person name="Goeker M."/>
        </authorList>
    </citation>
    <scope>NUCLEOTIDE SEQUENCE [LARGE SCALE GENOMIC DNA]</scope>
    <source>
        <strain evidence="3 4">DSM 25890</strain>
    </source>
</reference>
<evidence type="ECO:0000256" key="1">
    <source>
        <dbReference type="SAM" id="Coils"/>
    </source>
</evidence>
<keyword evidence="2" id="KW-1133">Transmembrane helix</keyword>
<evidence type="ECO:0000256" key="2">
    <source>
        <dbReference type="SAM" id="Phobius"/>
    </source>
</evidence>
<proteinExistence type="predicted"/>
<keyword evidence="1" id="KW-0175">Coiled coil</keyword>
<accession>A0ABS2NPB2</accession>
<evidence type="ECO:0000313" key="3">
    <source>
        <dbReference type="EMBL" id="MBM7614791.1"/>
    </source>
</evidence>
<sequence length="99" mass="11947">MAKKKKRKYNKLIFMSILLLMGGYVLFTLYEQSKEMAYLENVKKEYEIQVTQTQKEINQIKKDIENAHRDEYIEKVAREQLKMIGKKEIIFVDLGKRER</sequence>